<reference evidence="2 3" key="1">
    <citation type="submission" date="2016-02" db="EMBL/GenBank/DDBJ databases">
        <title>Genome analysis of coral dinoflagellate symbionts highlights evolutionary adaptations to a symbiotic lifestyle.</title>
        <authorList>
            <person name="Aranda M."/>
            <person name="Li Y."/>
            <person name="Liew Y.J."/>
            <person name="Baumgarten S."/>
            <person name="Simakov O."/>
            <person name="Wilson M."/>
            <person name="Piel J."/>
            <person name="Ashoor H."/>
            <person name="Bougouffa S."/>
            <person name="Bajic V.B."/>
            <person name="Ryu T."/>
            <person name="Ravasi T."/>
            <person name="Bayer T."/>
            <person name="Micklem G."/>
            <person name="Kim H."/>
            <person name="Bhak J."/>
            <person name="Lajeunesse T.C."/>
            <person name="Voolstra C.R."/>
        </authorList>
    </citation>
    <scope>NUCLEOTIDE SEQUENCE [LARGE SCALE GENOMIC DNA]</scope>
    <source>
        <strain evidence="2 3">CCMP2467</strain>
    </source>
</reference>
<accession>A0A1Q9EBW4</accession>
<dbReference type="OrthoDB" id="417073at2759"/>
<feature type="chain" id="PRO_5010319679" evidence="1">
    <location>
        <begin position="26"/>
        <end position="290"/>
    </location>
</feature>
<keyword evidence="3" id="KW-1185">Reference proteome</keyword>
<comment type="caution">
    <text evidence="2">The sequence shown here is derived from an EMBL/GenBank/DDBJ whole genome shotgun (WGS) entry which is preliminary data.</text>
</comment>
<dbReference type="AlphaFoldDB" id="A0A1Q9EBW4"/>
<evidence type="ECO:0000256" key="1">
    <source>
        <dbReference type="SAM" id="SignalP"/>
    </source>
</evidence>
<evidence type="ECO:0000313" key="2">
    <source>
        <dbReference type="EMBL" id="OLQ04898.1"/>
    </source>
</evidence>
<name>A0A1Q9EBW4_SYMMI</name>
<protein>
    <submittedName>
        <fullName evidence="2">Uncharacterized protein</fullName>
    </submittedName>
</protein>
<gene>
    <name evidence="2" type="ORF">AK812_SmicGene12005</name>
</gene>
<dbReference type="EMBL" id="LSRX01000199">
    <property type="protein sequence ID" value="OLQ04898.1"/>
    <property type="molecule type" value="Genomic_DNA"/>
</dbReference>
<proteinExistence type="predicted"/>
<feature type="signal peptide" evidence="1">
    <location>
        <begin position="1"/>
        <end position="25"/>
    </location>
</feature>
<sequence>MPLTVRRGAPSAVAMALWISGPGLAGPGAQGQGPEGCTSESCIAWQVGAFGVDPNGTGPLDCHGHGCAATGTGCHSECECRHLDVIERQRWDANAGFRYPKRPSLVITASRDGQHCASTWAFNAVRLLFRQAKESCDSYWMRHVTREKLQRRLVTGAHVVVKTHEWKGSVEAFEDLKKMLSHVVLSVREGFPREENWLKIATHVLHFEELVAYNKEDPEDVTQIGALTVLRKLAEHLGLRGLSAHDIRLVDYELMTLPMPKGSCNQTTKLWPFHSRRGGRPIPSAPPASP</sequence>
<keyword evidence="1" id="KW-0732">Signal</keyword>
<evidence type="ECO:0000313" key="3">
    <source>
        <dbReference type="Proteomes" id="UP000186817"/>
    </source>
</evidence>
<dbReference type="Proteomes" id="UP000186817">
    <property type="component" value="Unassembled WGS sequence"/>
</dbReference>
<organism evidence="2 3">
    <name type="scientific">Symbiodinium microadriaticum</name>
    <name type="common">Dinoflagellate</name>
    <name type="synonym">Zooxanthella microadriatica</name>
    <dbReference type="NCBI Taxonomy" id="2951"/>
    <lineage>
        <taxon>Eukaryota</taxon>
        <taxon>Sar</taxon>
        <taxon>Alveolata</taxon>
        <taxon>Dinophyceae</taxon>
        <taxon>Suessiales</taxon>
        <taxon>Symbiodiniaceae</taxon>
        <taxon>Symbiodinium</taxon>
    </lineage>
</organism>